<sequence>MKIEKVFIDFEAITNPFAKLLNIPSGTPYAYTLGLLSDKNQFKVKTFIVDFSKHHILSGIWNILKKKIINDIKTINKYIEMKNVVFVGHNPVLEHNCLKKLFPENKVEPLITATTVSLSKLTGKIFNEPYFVKTKKSITGFNNTFLNIALADRNGAIASFVGYWLYTKAIPKLRSNDKRKKYLLNLDKKMLLRELSRYSKDDVLKMIWIVEHPEETDQFLKEIFYKRELMKQLRNLNIDENLTIKELKEKIWTL</sequence>
<reference evidence="1 2" key="1">
    <citation type="submission" date="2019-06" db="EMBL/GenBank/DDBJ databases">
        <title>Mycoplasma falconis type strain whole genome sequence.</title>
        <authorList>
            <person name="Spergser J."/>
        </authorList>
    </citation>
    <scope>NUCLEOTIDE SEQUENCE [LARGE SCALE GENOMIC DNA]</scope>
    <source>
        <strain evidence="1 2">ATCC 51372</strain>
    </source>
</reference>
<dbReference type="Proteomes" id="UP000319776">
    <property type="component" value="Unassembled WGS sequence"/>
</dbReference>
<keyword evidence="2" id="KW-1185">Reference proteome</keyword>
<protein>
    <submittedName>
        <fullName evidence="1">DUF2779 domain-containing protein</fullName>
    </submittedName>
</protein>
<name>A0A501XAZ0_9BACT</name>
<dbReference type="OrthoDB" id="396255at2"/>
<dbReference type="AlphaFoldDB" id="A0A501XAZ0"/>
<comment type="caution">
    <text evidence="1">The sequence shown here is derived from an EMBL/GenBank/DDBJ whole genome shotgun (WGS) entry which is preliminary data.</text>
</comment>
<proteinExistence type="predicted"/>
<evidence type="ECO:0000313" key="2">
    <source>
        <dbReference type="Proteomes" id="UP000319776"/>
    </source>
</evidence>
<gene>
    <name evidence="1" type="ORF">FJO69_00970</name>
</gene>
<dbReference type="RefSeq" id="WP_140781140.1">
    <property type="nucleotide sequence ID" value="NZ_VFSS01000002.1"/>
</dbReference>
<organism evidence="1 2">
    <name type="scientific">[Mycoplasma] falconis</name>
    <dbReference type="NCBI Taxonomy" id="92403"/>
    <lineage>
        <taxon>Bacteria</taxon>
        <taxon>Bacillati</taxon>
        <taxon>Mycoplasmatota</taxon>
        <taxon>Mycoplasmoidales</taxon>
        <taxon>Metamycoplasmataceae</taxon>
        <taxon>Metamycoplasma</taxon>
    </lineage>
</organism>
<accession>A0A501XAZ0</accession>
<evidence type="ECO:0000313" key="1">
    <source>
        <dbReference type="EMBL" id="TPE57755.1"/>
    </source>
</evidence>
<dbReference type="EMBL" id="VFSS01000002">
    <property type="protein sequence ID" value="TPE57755.1"/>
    <property type="molecule type" value="Genomic_DNA"/>
</dbReference>